<protein>
    <submittedName>
        <fullName evidence="2">Uncharacterized protein</fullName>
    </submittedName>
</protein>
<feature type="region of interest" description="Disordered" evidence="1">
    <location>
        <begin position="1"/>
        <end position="44"/>
    </location>
</feature>
<evidence type="ECO:0000256" key="1">
    <source>
        <dbReference type="SAM" id="MobiDB-lite"/>
    </source>
</evidence>
<dbReference type="AlphaFoldDB" id="A0A564SKT9"/>
<reference evidence="2 3" key="1">
    <citation type="submission" date="2019-07" db="EMBL/GenBank/DDBJ databases">
        <authorList>
            <person name="Hibberd C M."/>
            <person name="Gehrig L. J."/>
            <person name="Chang H.-W."/>
            <person name="Venkatesh S."/>
        </authorList>
    </citation>
    <scope>NUCLEOTIDE SEQUENCE [LARGE SCALE GENOMIC DNA]</scope>
    <source>
        <strain evidence="2">Dorea_formicigenerans_SSTS_Bg7063</strain>
    </source>
</reference>
<feature type="compositionally biased region" description="Basic residues" evidence="1">
    <location>
        <begin position="24"/>
        <end position="33"/>
    </location>
</feature>
<dbReference type="Proteomes" id="UP000358366">
    <property type="component" value="Unassembled WGS sequence"/>
</dbReference>
<feature type="compositionally biased region" description="Basic and acidic residues" evidence="1">
    <location>
        <begin position="1"/>
        <end position="10"/>
    </location>
</feature>
<evidence type="ECO:0000313" key="2">
    <source>
        <dbReference type="EMBL" id="VUW95719.1"/>
    </source>
</evidence>
<organism evidence="2 3">
    <name type="scientific">Dorea formicigenerans</name>
    <dbReference type="NCBI Taxonomy" id="39486"/>
    <lineage>
        <taxon>Bacteria</taxon>
        <taxon>Bacillati</taxon>
        <taxon>Bacillota</taxon>
        <taxon>Clostridia</taxon>
        <taxon>Lachnospirales</taxon>
        <taxon>Lachnospiraceae</taxon>
        <taxon>Dorea</taxon>
    </lineage>
</organism>
<accession>A0A564SKT9</accession>
<proteinExistence type="predicted"/>
<evidence type="ECO:0000313" key="3">
    <source>
        <dbReference type="Proteomes" id="UP000358366"/>
    </source>
</evidence>
<sequence>MENNNRETKDYQQPISPLEYLNKRKEKKEKRKYGFTSDYSGRPGPLSLCQCLF</sequence>
<gene>
    <name evidence="2" type="ORF">DFSSTS7063_00510</name>
</gene>
<dbReference type="EMBL" id="CABHNI010000013">
    <property type="protein sequence ID" value="VUW95719.1"/>
    <property type="molecule type" value="Genomic_DNA"/>
</dbReference>
<name>A0A564SKT9_9FIRM</name>